<keyword evidence="1" id="KW-0547">Nucleotide-binding</keyword>
<reference evidence="2" key="1">
    <citation type="journal article" date="2014" name="Front. Microbiol.">
        <title>High frequency of phylogenetically diverse reductive dehalogenase-homologous genes in deep subseafloor sedimentary metagenomes.</title>
        <authorList>
            <person name="Kawai M."/>
            <person name="Futagami T."/>
            <person name="Toyoda A."/>
            <person name="Takaki Y."/>
            <person name="Nishi S."/>
            <person name="Hori S."/>
            <person name="Arai W."/>
            <person name="Tsubouchi T."/>
            <person name="Morono Y."/>
            <person name="Uchiyama I."/>
            <person name="Ito T."/>
            <person name="Fujiyama A."/>
            <person name="Inagaki F."/>
            <person name="Takami H."/>
        </authorList>
    </citation>
    <scope>NUCLEOTIDE SEQUENCE</scope>
    <source>
        <strain evidence="2">Expedition CK06-06</strain>
    </source>
</reference>
<dbReference type="InterPro" id="IPR005225">
    <property type="entry name" value="Small_GTP-bd"/>
</dbReference>
<evidence type="ECO:0008006" key="3">
    <source>
        <dbReference type="Google" id="ProtNLM"/>
    </source>
</evidence>
<dbReference type="EMBL" id="BARU01039249">
    <property type="protein sequence ID" value="GAH79036.1"/>
    <property type="molecule type" value="Genomic_DNA"/>
</dbReference>
<protein>
    <recommendedName>
        <fullName evidence="3">GTP-binding protein</fullName>
    </recommendedName>
</protein>
<dbReference type="SMART" id="SM00173">
    <property type="entry name" value="RAS"/>
    <property type="match status" value="1"/>
</dbReference>
<dbReference type="AlphaFoldDB" id="X1I9G7"/>
<dbReference type="GO" id="GO:0005525">
    <property type="term" value="F:GTP binding"/>
    <property type="evidence" value="ECO:0007669"/>
    <property type="project" value="InterPro"/>
</dbReference>
<dbReference type="PANTHER" id="PTHR47978">
    <property type="match status" value="1"/>
</dbReference>
<dbReference type="PRINTS" id="PR00449">
    <property type="entry name" value="RASTRNSFRMNG"/>
</dbReference>
<evidence type="ECO:0000313" key="2">
    <source>
        <dbReference type="EMBL" id="GAH79036.1"/>
    </source>
</evidence>
<dbReference type="PROSITE" id="PS51419">
    <property type="entry name" value="RAB"/>
    <property type="match status" value="1"/>
</dbReference>
<dbReference type="InterPro" id="IPR001806">
    <property type="entry name" value="Small_GTPase"/>
</dbReference>
<proteinExistence type="predicted"/>
<evidence type="ECO:0000256" key="1">
    <source>
        <dbReference type="ARBA" id="ARBA00022741"/>
    </source>
</evidence>
<dbReference type="SUPFAM" id="SSF52540">
    <property type="entry name" value="P-loop containing nucleoside triphosphate hydrolases"/>
    <property type="match status" value="1"/>
</dbReference>
<name>X1I9G7_9ZZZZ</name>
<dbReference type="SMART" id="SM00175">
    <property type="entry name" value="RAB"/>
    <property type="match status" value="1"/>
</dbReference>
<feature type="non-terminal residue" evidence="2">
    <location>
        <position position="1"/>
    </location>
</feature>
<dbReference type="PROSITE" id="PS51421">
    <property type="entry name" value="RAS"/>
    <property type="match status" value="1"/>
</dbReference>
<gene>
    <name evidence="2" type="ORF">S03H2_60859</name>
</gene>
<accession>X1I9G7</accession>
<dbReference type="Pfam" id="PF00071">
    <property type="entry name" value="Ras"/>
    <property type="match status" value="1"/>
</dbReference>
<comment type="caution">
    <text evidence="2">The sequence shown here is derived from an EMBL/GenBank/DDBJ whole genome shotgun (WGS) entry which is preliminary data.</text>
</comment>
<dbReference type="InterPro" id="IPR027417">
    <property type="entry name" value="P-loop_NTPase"/>
</dbReference>
<dbReference type="CDD" id="cd00154">
    <property type="entry name" value="Rab"/>
    <property type="match status" value="1"/>
</dbReference>
<dbReference type="Gene3D" id="3.40.50.300">
    <property type="entry name" value="P-loop containing nucleotide triphosphate hydrolases"/>
    <property type="match status" value="1"/>
</dbReference>
<organism evidence="2">
    <name type="scientific">marine sediment metagenome</name>
    <dbReference type="NCBI Taxonomy" id="412755"/>
    <lineage>
        <taxon>unclassified sequences</taxon>
        <taxon>metagenomes</taxon>
        <taxon>ecological metagenomes</taxon>
    </lineage>
</organism>
<dbReference type="SMART" id="SM00174">
    <property type="entry name" value="RHO"/>
    <property type="match status" value="1"/>
</dbReference>
<sequence length="122" mass="13806">VRLQLWDLAGQRHFSFVRPPFYRGAAAIMYVFDVTRRSSFTNLPNWKEEAEKVIGQKPSVMLGNKIDLAQDYREVGTEEGRAISEEYDSGGYFETSAKTGGNIKEAFKSLVLAILKKVNLEL</sequence>
<dbReference type="NCBIfam" id="TIGR00231">
    <property type="entry name" value="small_GTP"/>
    <property type="match status" value="1"/>
</dbReference>
<dbReference type="GO" id="GO:0003924">
    <property type="term" value="F:GTPase activity"/>
    <property type="evidence" value="ECO:0007669"/>
    <property type="project" value="InterPro"/>
</dbReference>